<keyword evidence="2 4" id="KW-0371">Homeobox</keyword>
<name>A0A3S8UYJ3_9VIRU</name>
<dbReference type="PANTHER" id="PTHR24324:SF9">
    <property type="entry name" value="HOMEOBOX DOMAIN-CONTAINING PROTEIN"/>
    <property type="match status" value="1"/>
</dbReference>
<dbReference type="PROSITE" id="PS00027">
    <property type="entry name" value="HOMEOBOX_1"/>
    <property type="match status" value="1"/>
</dbReference>
<dbReference type="InterPro" id="IPR001356">
    <property type="entry name" value="HD"/>
</dbReference>
<dbReference type="InterPro" id="IPR009057">
    <property type="entry name" value="Homeodomain-like_sf"/>
</dbReference>
<evidence type="ECO:0000256" key="2">
    <source>
        <dbReference type="ARBA" id="ARBA00023155"/>
    </source>
</evidence>
<dbReference type="Pfam" id="PF00046">
    <property type="entry name" value="Homeodomain"/>
    <property type="match status" value="1"/>
</dbReference>
<dbReference type="InterPro" id="IPR051000">
    <property type="entry name" value="Homeobox_DNA-bind_prot"/>
</dbReference>
<accession>A0A3S8UYJ3</accession>
<dbReference type="PANTHER" id="PTHR24324">
    <property type="entry name" value="HOMEOBOX PROTEIN HHEX"/>
    <property type="match status" value="1"/>
</dbReference>
<evidence type="ECO:0000313" key="4">
    <source>
        <dbReference type="EMBL" id="AZL89768.1"/>
    </source>
</evidence>
<dbReference type="SUPFAM" id="SSF46689">
    <property type="entry name" value="Homeodomain-like"/>
    <property type="match status" value="1"/>
</dbReference>
<dbReference type="CDD" id="cd00086">
    <property type="entry name" value="homeodomain"/>
    <property type="match status" value="1"/>
</dbReference>
<sequence>MENLDILELNAAITLVSLRRNSVNIGIRKKNPQNKDKLNNFNYKCYPKKYQDILTFIYQQQKYPDPYMYKNLSITLGLTIHQIQTWFQNRRSRDNKKNILDNQPEINM</sequence>
<gene>
    <name evidence="4" type="ORF">Mb0923</name>
</gene>
<dbReference type="InterPro" id="IPR017970">
    <property type="entry name" value="Homeobox_CS"/>
</dbReference>
<dbReference type="GO" id="GO:0000981">
    <property type="term" value="F:DNA-binding transcription factor activity, RNA polymerase II-specific"/>
    <property type="evidence" value="ECO:0007669"/>
    <property type="project" value="InterPro"/>
</dbReference>
<dbReference type="EMBL" id="MH046811">
    <property type="protein sequence ID" value="AZL89768.1"/>
    <property type="molecule type" value="Genomic_DNA"/>
</dbReference>
<organism evidence="4">
    <name type="scientific">Megavirus baoshan</name>
    <dbReference type="NCBI Taxonomy" id="2496520"/>
    <lineage>
        <taxon>Viruses</taxon>
        <taxon>Varidnaviria</taxon>
        <taxon>Bamfordvirae</taxon>
        <taxon>Nucleocytoviricota</taxon>
        <taxon>Megaviricetes</taxon>
        <taxon>Imitervirales</taxon>
        <taxon>Mimiviridae</taxon>
        <taxon>Megamimivirinae</taxon>
        <taxon>Megavirus</taxon>
        <taxon>Megavirus baoshanense</taxon>
    </lineage>
</organism>
<feature type="domain" description="Homeobox" evidence="3">
    <location>
        <begin position="58"/>
        <end position="97"/>
    </location>
</feature>
<proteinExistence type="predicted"/>
<evidence type="ECO:0000259" key="3">
    <source>
        <dbReference type="PROSITE" id="PS50071"/>
    </source>
</evidence>
<dbReference type="GO" id="GO:0000978">
    <property type="term" value="F:RNA polymerase II cis-regulatory region sequence-specific DNA binding"/>
    <property type="evidence" value="ECO:0007669"/>
    <property type="project" value="TreeGrafter"/>
</dbReference>
<dbReference type="SMART" id="SM00389">
    <property type="entry name" value="HOX"/>
    <property type="match status" value="1"/>
</dbReference>
<protein>
    <submittedName>
        <fullName evidence="4">Homeobox protein</fullName>
    </submittedName>
</protein>
<dbReference type="Gene3D" id="1.10.10.60">
    <property type="entry name" value="Homeodomain-like"/>
    <property type="match status" value="1"/>
</dbReference>
<evidence type="ECO:0000256" key="1">
    <source>
        <dbReference type="ARBA" id="ARBA00023125"/>
    </source>
</evidence>
<dbReference type="PROSITE" id="PS50071">
    <property type="entry name" value="HOMEOBOX_2"/>
    <property type="match status" value="1"/>
</dbReference>
<keyword evidence="1 4" id="KW-0238">DNA-binding</keyword>
<reference evidence="4" key="1">
    <citation type="submission" date="2018-03" db="EMBL/GenBank/DDBJ databases">
        <title>Draft genome sequences of Megaviruse, new member of the family Mimiviridae isolated from water in Shanghai, China.</title>
        <authorList>
            <person name="Xia Y."/>
        </authorList>
    </citation>
    <scope>NUCLEOTIDE SEQUENCE</scope>
    <source>
        <strain evidence="4">SH</strain>
    </source>
</reference>